<dbReference type="PANTHER" id="PTHR46796">
    <property type="entry name" value="HTH-TYPE TRANSCRIPTIONAL ACTIVATOR RHAS-RELATED"/>
    <property type="match status" value="1"/>
</dbReference>
<dbReference type="InterPro" id="IPR037923">
    <property type="entry name" value="HTH-like"/>
</dbReference>
<dbReference type="Gene3D" id="1.10.10.60">
    <property type="entry name" value="Homeodomain-like"/>
    <property type="match status" value="2"/>
</dbReference>
<dbReference type="SUPFAM" id="SSF46689">
    <property type="entry name" value="Homeodomain-like"/>
    <property type="match status" value="2"/>
</dbReference>
<dbReference type="InterPro" id="IPR009057">
    <property type="entry name" value="Homeodomain-like_sf"/>
</dbReference>
<dbReference type="SMART" id="SM00342">
    <property type="entry name" value="HTH_ARAC"/>
    <property type="match status" value="1"/>
</dbReference>
<evidence type="ECO:0000256" key="2">
    <source>
        <dbReference type="ARBA" id="ARBA00023125"/>
    </source>
</evidence>
<dbReference type="InterPro" id="IPR050204">
    <property type="entry name" value="AraC_XylS_family_regulators"/>
</dbReference>
<keyword evidence="7" id="KW-1185">Reference proteome</keyword>
<organism evidence="6 7">
    <name type="scientific">Lacibacterium aquatile</name>
    <dbReference type="NCBI Taxonomy" id="1168082"/>
    <lineage>
        <taxon>Bacteria</taxon>
        <taxon>Pseudomonadati</taxon>
        <taxon>Pseudomonadota</taxon>
        <taxon>Alphaproteobacteria</taxon>
        <taxon>Rhodospirillales</taxon>
        <taxon>Rhodospirillaceae</taxon>
    </lineage>
</organism>
<dbReference type="InterPro" id="IPR018062">
    <property type="entry name" value="HTH_AraC-typ_CS"/>
</dbReference>
<dbReference type="InterPro" id="IPR018060">
    <property type="entry name" value="HTH_AraC"/>
</dbReference>
<evidence type="ECO:0000256" key="4">
    <source>
        <dbReference type="ARBA" id="ARBA00023163"/>
    </source>
</evidence>
<keyword evidence="1" id="KW-0805">Transcription regulation</keyword>
<dbReference type="EMBL" id="JBHUIP010000007">
    <property type="protein sequence ID" value="MFD2262962.1"/>
    <property type="molecule type" value="Genomic_DNA"/>
</dbReference>
<keyword evidence="3" id="KW-0010">Activator</keyword>
<evidence type="ECO:0000259" key="5">
    <source>
        <dbReference type="SMART" id="SM00342"/>
    </source>
</evidence>
<dbReference type="Proteomes" id="UP001597295">
    <property type="component" value="Unassembled WGS sequence"/>
</dbReference>
<evidence type="ECO:0000256" key="1">
    <source>
        <dbReference type="ARBA" id="ARBA00023015"/>
    </source>
</evidence>
<keyword evidence="2" id="KW-0238">DNA-binding</keyword>
<evidence type="ECO:0000313" key="6">
    <source>
        <dbReference type="EMBL" id="MFD2262962.1"/>
    </source>
</evidence>
<dbReference type="SUPFAM" id="SSF51215">
    <property type="entry name" value="Regulatory protein AraC"/>
    <property type="match status" value="1"/>
</dbReference>
<sequence>MSALGEYCYSVLMSELPPLPLIEAQAVARGTGWRLNQYLCRSGPQDRPFEERHEDMSIALVTEGSFRYSSDKGGTLLHPGALLLGNAGSCYECGHDHSTGDRCLALHIEPEFFGEVAASVGATARFRFPTSMLPAFDAFTAPLTALMASQEQGETEEAVIRLVEGVVGHLSTHPPRLFSLSSRDHRRIDRVLRFMETNAHRPLDLDELAAVAIMSKYHFLRSFRGLLGCTPYAYLLELRLRRAALQLTENDRAITDVAYDSGFPDLSTFNNRFRRRFGEAPSHFRARYSKRFITAAPRLS</sequence>
<evidence type="ECO:0000313" key="7">
    <source>
        <dbReference type="Proteomes" id="UP001597295"/>
    </source>
</evidence>
<dbReference type="Pfam" id="PF02311">
    <property type="entry name" value="AraC_binding"/>
    <property type="match status" value="1"/>
</dbReference>
<protein>
    <submittedName>
        <fullName evidence="6">Helix-turn-helix domain-containing protein</fullName>
    </submittedName>
</protein>
<dbReference type="Pfam" id="PF12833">
    <property type="entry name" value="HTH_18"/>
    <property type="match status" value="1"/>
</dbReference>
<dbReference type="PANTHER" id="PTHR46796:SF14">
    <property type="entry name" value="TRANSCRIPTIONAL REGULATORY PROTEIN"/>
    <property type="match status" value="1"/>
</dbReference>
<dbReference type="RefSeq" id="WP_379875931.1">
    <property type="nucleotide sequence ID" value="NZ_JBHUIP010000007.1"/>
</dbReference>
<reference evidence="7" key="1">
    <citation type="journal article" date="2019" name="Int. J. Syst. Evol. Microbiol.">
        <title>The Global Catalogue of Microorganisms (GCM) 10K type strain sequencing project: providing services to taxonomists for standard genome sequencing and annotation.</title>
        <authorList>
            <consortium name="The Broad Institute Genomics Platform"/>
            <consortium name="The Broad Institute Genome Sequencing Center for Infectious Disease"/>
            <person name="Wu L."/>
            <person name="Ma J."/>
        </authorList>
    </citation>
    <scope>NUCLEOTIDE SEQUENCE [LARGE SCALE GENOMIC DNA]</scope>
    <source>
        <strain evidence="7">CGMCC 1.19062</strain>
    </source>
</reference>
<comment type="caution">
    <text evidence="6">The sequence shown here is derived from an EMBL/GenBank/DDBJ whole genome shotgun (WGS) entry which is preliminary data.</text>
</comment>
<dbReference type="PRINTS" id="PR00032">
    <property type="entry name" value="HTHARAC"/>
</dbReference>
<feature type="domain" description="HTH araC/xylS-type" evidence="5">
    <location>
        <begin position="202"/>
        <end position="285"/>
    </location>
</feature>
<evidence type="ECO:0000256" key="3">
    <source>
        <dbReference type="ARBA" id="ARBA00023159"/>
    </source>
</evidence>
<proteinExistence type="predicted"/>
<name>A0ABW5DPN5_9PROT</name>
<gene>
    <name evidence="6" type="ORF">ACFSM5_08695</name>
</gene>
<accession>A0ABW5DPN5</accession>
<dbReference type="PROSITE" id="PS00041">
    <property type="entry name" value="HTH_ARAC_FAMILY_1"/>
    <property type="match status" value="1"/>
</dbReference>
<dbReference type="InterPro" id="IPR020449">
    <property type="entry name" value="Tscrpt_reg_AraC-type_HTH"/>
</dbReference>
<dbReference type="InterPro" id="IPR003313">
    <property type="entry name" value="AraC-bd"/>
</dbReference>
<keyword evidence="4" id="KW-0804">Transcription</keyword>